<protein>
    <submittedName>
        <fullName evidence="2">Uncharacterized protein</fullName>
    </submittedName>
</protein>
<gene>
    <name evidence="2" type="ORF">BAUCODRAFT_276078</name>
</gene>
<reference evidence="2 3" key="1">
    <citation type="journal article" date="2012" name="PLoS Pathog.">
        <title>Diverse lifestyles and strategies of plant pathogenesis encoded in the genomes of eighteen Dothideomycetes fungi.</title>
        <authorList>
            <person name="Ohm R.A."/>
            <person name="Feau N."/>
            <person name="Henrissat B."/>
            <person name="Schoch C.L."/>
            <person name="Horwitz B.A."/>
            <person name="Barry K.W."/>
            <person name="Condon B.J."/>
            <person name="Copeland A.C."/>
            <person name="Dhillon B."/>
            <person name="Glaser F."/>
            <person name="Hesse C.N."/>
            <person name="Kosti I."/>
            <person name="LaButti K."/>
            <person name="Lindquist E.A."/>
            <person name="Lucas S."/>
            <person name="Salamov A.A."/>
            <person name="Bradshaw R.E."/>
            <person name="Ciuffetti L."/>
            <person name="Hamelin R.C."/>
            <person name="Kema G.H.J."/>
            <person name="Lawrence C."/>
            <person name="Scott J.A."/>
            <person name="Spatafora J.W."/>
            <person name="Turgeon B.G."/>
            <person name="de Wit P.J.G.M."/>
            <person name="Zhong S."/>
            <person name="Goodwin S.B."/>
            <person name="Grigoriev I.V."/>
        </authorList>
    </citation>
    <scope>NUCLEOTIDE SEQUENCE [LARGE SCALE GENOMIC DNA]</scope>
    <source>
        <strain evidence="2 3">UAMH 10762</strain>
    </source>
</reference>
<feature type="region of interest" description="Disordered" evidence="1">
    <location>
        <begin position="325"/>
        <end position="345"/>
    </location>
</feature>
<evidence type="ECO:0000313" key="3">
    <source>
        <dbReference type="Proteomes" id="UP000011761"/>
    </source>
</evidence>
<dbReference type="OMA" id="IGWAFNC"/>
<dbReference type="eggNOG" id="ENOG502S1YP">
    <property type="taxonomic scope" value="Eukaryota"/>
</dbReference>
<feature type="region of interest" description="Disordered" evidence="1">
    <location>
        <begin position="1"/>
        <end position="33"/>
    </location>
</feature>
<proteinExistence type="predicted"/>
<dbReference type="KEGG" id="bcom:BAUCODRAFT_276078"/>
<name>M2M728_BAUPA</name>
<dbReference type="Proteomes" id="UP000011761">
    <property type="component" value="Unassembled WGS sequence"/>
</dbReference>
<keyword evidence="3" id="KW-1185">Reference proteome</keyword>
<dbReference type="AlphaFoldDB" id="M2M728"/>
<dbReference type="EMBL" id="KB445562">
    <property type="protein sequence ID" value="EMC92096.1"/>
    <property type="molecule type" value="Genomic_DNA"/>
</dbReference>
<evidence type="ECO:0000256" key="1">
    <source>
        <dbReference type="SAM" id="MobiDB-lite"/>
    </source>
</evidence>
<dbReference type="HOGENOM" id="CLU_014331_1_0_1"/>
<accession>M2M728</accession>
<sequence>MGVKGVAFASRYEDGTRSPQSRREHRSQRSNRQIKPLPAQILDHCSICLEEQLFSQAFSLLSNALTSGSGLTSATYVPPVQHLALAATLIVHPKLTTRTTAPEKHAAADDALHYLIAVVKLLGSCDAELAKAFDFVGKSQSTSRSKRAANRRSALTVECGAADDAKLRSPYVDGDALWTNADDFWSVVGWALNCSVAHKHRWERWKVWLDLMLCVLDDDLQGHMATGSVSESLLAHYLHPIGEGRNNKRRLMRAILADGKQRSLAEFHEIWPNETKLPMEKDNDTRIGKKRKLDLDNNDFGDYYDNSDADSPDDSLQESMSATGFFKGARSRHGPDDWSARDASDDDTTASILMEDKDSGSRSINAFGGIESIHVRQRFLAMLIALCHHDPTAFLDTEDLFDLLTEFLRPLPLPVFQQFVLPTTTYLDPDAHSSLNQMLLRALLSNNAPAYDENALTQDDFETHYAPYPANTTGVTDNAKVSLIIEDLLRLLWHSGKLAPSEKLRNAVEAGNDARREKVISGGRRKTGAKVVDAEEAVATLEHSAERMRLCVAMLA</sequence>
<evidence type="ECO:0000313" key="2">
    <source>
        <dbReference type="EMBL" id="EMC92096.1"/>
    </source>
</evidence>
<dbReference type="RefSeq" id="XP_007680593.1">
    <property type="nucleotide sequence ID" value="XM_007682403.1"/>
</dbReference>
<dbReference type="GeneID" id="19110600"/>
<feature type="compositionally biased region" description="Basic and acidic residues" evidence="1">
    <location>
        <begin position="333"/>
        <end position="343"/>
    </location>
</feature>
<dbReference type="OrthoDB" id="5411773at2759"/>
<organism evidence="2 3">
    <name type="scientific">Baudoinia panamericana (strain UAMH 10762)</name>
    <name type="common">Angels' share fungus</name>
    <name type="synonym">Baudoinia compniacensis (strain UAMH 10762)</name>
    <dbReference type="NCBI Taxonomy" id="717646"/>
    <lineage>
        <taxon>Eukaryota</taxon>
        <taxon>Fungi</taxon>
        <taxon>Dikarya</taxon>
        <taxon>Ascomycota</taxon>
        <taxon>Pezizomycotina</taxon>
        <taxon>Dothideomycetes</taxon>
        <taxon>Dothideomycetidae</taxon>
        <taxon>Mycosphaerellales</taxon>
        <taxon>Teratosphaeriaceae</taxon>
        <taxon>Baudoinia</taxon>
    </lineage>
</organism>